<reference evidence="2 3" key="1">
    <citation type="journal article" date="2021" name="BMC Genomics">
        <title>Datura genome reveals duplications of psychoactive alkaloid biosynthetic genes and high mutation rate following tissue culture.</title>
        <authorList>
            <person name="Rajewski A."/>
            <person name="Carter-House D."/>
            <person name="Stajich J."/>
            <person name="Litt A."/>
        </authorList>
    </citation>
    <scope>NUCLEOTIDE SEQUENCE [LARGE SCALE GENOMIC DNA]</scope>
    <source>
        <strain evidence="2">AR-01</strain>
    </source>
</reference>
<sequence>MMMVSLGSIVSDGLSSYVAETPNQSGADDLCLYRMLGPCGDTELDPKSRLESNPELDRGQEYGQIRDHGGQGEESDRGFHLRLDLESRSSSEYDPQSDPE</sequence>
<feature type="region of interest" description="Disordered" evidence="1">
    <location>
        <begin position="39"/>
        <end position="100"/>
    </location>
</feature>
<organism evidence="2 3">
    <name type="scientific">Datura stramonium</name>
    <name type="common">Jimsonweed</name>
    <name type="synonym">Common thornapple</name>
    <dbReference type="NCBI Taxonomy" id="4076"/>
    <lineage>
        <taxon>Eukaryota</taxon>
        <taxon>Viridiplantae</taxon>
        <taxon>Streptophyta</taxon>
        <taxon>Embryophyta</taxon>
        <taxon>Tracheophyta</taxon>
        <taxon>Spermatophyta</taxon>
        <taxon>Magnoliopsida</taxon>
        <taxon>eudicotyledons</taxon>
        <taxon>Gunneridae</taxon>
        <taxon>Pentapetalae</taxon>
        <taxon>asterids</taxon>
        <taxon>lamiids</taxon>
        <taxon>Solanales</taxon>
        <taxon>Solanaceae</taxon>
        <taxon>Solanoideae</taxon>
        <taxon>Datureae</taxon>
        <taxon>Datura</taxon>
    </lineage>
</organism>
<comment type="caution">
    <text evidence="2">The sequence shown here is derived from an EMBL/GenBank/DDBJ whole genome shotgun (WGS) entry which is preliminary data.</text>
</comment>
<feature type="compositionally biased region" description="Basic and acidic residues" evidence="1">
    <location>
        <begin position="44"/>
        <end position="91"/>
    </location>
</feature>
<evidence type="ECO:0000256" key="1">
    <source>
        <dbReference type="SAM" id="MobiDB-lite"/>
    </source>
</evidence>
<gene>
    <name evidence="2" type="ORF">HAX54_012010</name>
</gene>
<dbReference type="EMBL" id="JACEIK010001694">
    <property type="protein sequence ID" value="MCD7471523.1"/>
    <property type="molecule type" value="Genomic_DNA"/>
</dbReference>
<evidence type="ECO:0000313" key="2">
    <source>
        <dbReference type="EMBL" id="MCD7471523.1"/>
    </source>
</evidence>
<proteinExistence type="predicted"/>
<evidence type="ECO:0000313" key="3">
    <source>
        <dbReference type="Proteomes" id="UP000823775"/>
    </source>
</evidence>
<dbReference type="Proteomes" id="UP000823775">
    <property type="component" value="Unassembled WGS sequence"/>
</dbReference>
<keyword evidence="3" id="KW-1185">Reference proteome</keyword>
<name>A0ABS8TKP5_DATST</name>
<protein>
    <submittedName>
        <fullName evidence="2">Uncharacterized protein</fullName>
    </submittedName>
</protein>
<accession>A0ABS8TKP5</accession>